<dbReference type="Proteomes" id="UP000197138">
    <property type="component" value="Unassembled WGS sequence"/>
</dbReference>
<evidence type="ECO:0000313" key="3">
    <source>
        <dbReference type="Proteomes" id="UP000197138"/>
    </source>
</evidence>
<feature type="compositionally biased region" description="Polar residues" evidence="1">
    <location>
        <begin position="106"/>
        <end position="120"/>
    </location>
</feature>
<feature type="region of interest" description="Disordered" evidence="1">
    <location>
        <begin position="58"/>
        <end position="120"/>
    </location>
</feature>
<reference evidence="3" key="1">
    <citation type="journal article" date="2017" name="Plant J.">
        <title>The pomegranate (Punica granatum L.) genome and the genomics of punicalagin biosynthesis.</title>
        <authorList>
            <person name="Qin G."/>
            <person name="Xu C."/>
            <person name="Ming R."/>
            <person name="Tang H."/>
            <person name="Guyot R."/>
            <person name="Kramer E.M."/>
            <person name="Hu Y."/>
            <person name="Yi X."/>
            <person name="Qi Y."/>
            <person name="Xu X."/>
            <person name="Gao Z."/>
            <person name="Pan H."/>
            <person name="Jian J."/>
            <person name="Tian Y."/>
            <person name="Yue Z."/>
            <person name="Xu Y."/>
        </authorList>
    </citation>
    <scope>NUCLEOTIDE SEQUENCE [LARGE SCALE GENOMIC DNA]</scope>
    <source>
        <strain evidence="3">cv. Dabenzi</strain>
    </source>
</reference>
<sequence>MVGVSVDFRGMRWDLVSGFDWLGEKSRVVESSCPNFEIPPSLLQSCLLSCSYLLSLDPTTSNPRDRDPANLDSSPLSDLRDDVDLKPGSSRSTPRPQRSDLPPATLESSTVEPSLTVQTL</sequence>
<protein>
    <submittedName>
        <fullName evidence="2">Uncharacterized protein</fullName>
    </submittedName>
</protein>
<gene>
    <name evidence="2" type="ORF">CDL15_Pgr011262</name>
</gene>
<organism evidence="2 3">
    <name type="scientific">Punica granatum</name>
    <name type="common">Pomegranate</name>
    <dbReference type="NCBI Taxonomy" id="22663"/>
    <lineage>
        <taxon>Eukaryota</taxon>
        <taxon>Viridiplantae</taxon>
        <taxon>Streptophyta</taxon>
        <taxon>Embryophyta</taxon>
        <taxon>Tracheophyta</taxon>
        <taxon>Spermatophyta</taxon>
        <taxon>Magnoliopsida</taxon>
        <taxon>eudicotyledons</taxon>
        <taxon>Gunneridae</taxon>
        <taxon>Pentapetalae</taxon>
        <taxon>rosids</taxon>
        <taxon>malvids</taxon>
        <taxon>Myrtales</taxon>
        <taxon>Lythraceae</taxon>
        <taxon>Punica</taxon>
    </lineage>
</organism>
<comment type="caution">
    <text evidence="2">The sequence shown here is derived from an EMBL/GenBank/DDBJ whole genome shotgun (WGS) entry which is preliminary data.</text>
</comment>
<accession>A0A218WE90</accession>
<dbReference type="AlphaFoldDB" id="A0A218WE90"/>
<evidence type="ECO:0000256" key="1">
    <source>
        <dbReference type="SAM" id="MobiDB-lite"/>
    </source>
</evidence>
<name>A0A218WE90_PUNGR</name>
<proteinExistence type="predicted"/>
<dbReference type="EMBL" id="MTKT01004486">
    <property type="protein sequence ID" value="OWM71135.1"/>
    <property type="molecule type" value="Genomic_DNA"/>
</dbReference>
<evidence type="ECO:0000313" key="2">
    <source>
        <dbReference type="EMBL" id="OWM71135.1"/>
    </source>
</evidence>